<reference evidence="8 9" key="1">
    <citation type="submission" date="2020-08" db="EMBL/GenBank/DDBJ databases">
        <title>A Genomic Blueprint of the Chicken Gut Microbiome.</title>
        <authorList>
            <person name="Gilroy R."/>
            <person name="Ravi A."/>
            <person name="Getino M."/>
            <person name="Pursley I."/>
            <person name="Horton D.L."/>
            <person name="Alikhan N.-F."/>
            <person name="Baker D."/>
            <person name="Gharbi K."/>
            <person name="Hall N."/>
            <person name="Watson M."/>
            <person name="Adriaenssens E.M."/>
            <person name="Foster-Nyarko E."/>
            <person name="Jarju S."/>
            <person name="Secka A."/>
            <person name="Antonio M."/>
            <person name="Oren A."/>
            <person name="Chaudhuri R."/>
            <person name="La Ragione R.M."/>
            <person name="Hildebrand F."/>
            <person name="Pallen M.J."/>
        </authorList>
    </citation>
    <scope>NUCLEOTIDE SEQUENCE [LARGE SCALE GENOMIC DNA]</scope>
    <source>
        <strain evidence="8 9">Sa2CUA1</strain>
    </source>
</reference>
<dbReference type="Pfam" id="PF01578">
    <property type="entry name" value="Cytochrom_C_asm"/>
    <property type="match status" value="1"/>
</dbReference>
<feature type="transmembrane region" description="Helical" evidence="6">
    <location>
        <begin position="132"/>
        <end position="153"/>
    </location>
</feature>
<keyword evidence="4 6" id="KW-1133">Transmembrane helix</keyword>
<feature type="transmembrane region" description="Helical" evidence="6">
    <location>
        <begin position="290"/>
        <end position="305"/>
    </location>
</feature>
<keyword evidence="3" id="KW-0201">Cytochrome c-type biogenesis</keyword>
<feature type="transmembrane region" description="Helical" evidence="6">
    <location>
        <begin position="256"/>
        <end position="275"/>
    </location>
</feature>
<dbReference type="Proteomes" id="UP000609874">
    <property type="component" value="Unassembled WGS sequence"/>
</dbReference>
<feature type="transmembrane region" description="Helical" evidence="6">
    <location>
        <begin position="160"/>
        <end position="181"/>
    </location>
</feature>
<evidence type="ECO:0000313" key="8">
    <source>
        <dbReference type="EMBL" id="MBD7995649.1"/>
    </source>
</evidence>
<dbReference type="NCBIfam" id="TIGR03144">
    <property type="entry name" value="cytochr_II_ccsB"/>
    <property type="match status" value="1"/>
</dbReference>
<evidence type="ECO:0000256" key="1">
    <source>
        <dbReference type="ARBA" id="ARBA00004141"/>
    </source>
</evidence>
<comment type="subcellular location">
    <subcellularLocation>
        <location evidence="1">Membrane</location>
        <topology evidence="1">Multi-pass membrane protein</topology>
    </subcellularLocation>
</comment>
<evidence type="ECO:0000256" key="6">
    <source>
        <dbReference type="SAM" id="Phobius"/>
    </source>
</evidence>
<evidence type="ECO:0000256" key="5">
    <source>
        <dbReference type="ARBA" id="ARBA00023136"/>
    </source>
</evidence>
<dbReference type="InterPro" id="IPR045062">
    <property type="entry name" value="Cyt_c_biogenesis_CcsA/CcmC"/>
</dbReference>
<evidence type="ECO:0000256" key="2">
    <source>
        <dbReference type="ARBA" id="ARBA00022692"/>
    </source>
</evidence>
<feature type="domain" description="Cytochrome c assembly protein" evidence="7">
    <location>
        <begin position="130"/>
        <end position="342"/>
    </location>
</feature>
<dbReference type="RefSeq" id="WP_191807966.1">
    <property type="nucleotide sequence ID" value="NZ_JACSQD010000004.1"/>
</dbReference>
<name>A0ABR8UT07_9MICC</name>
<protein>
    <submittedName>
        <fullName evidence="8">C-type cytochrome biogenesis protein CcsB</fullName>
    </submittedName>
</protein>
<feature type="transmembrane region" description="Helical" evidence="6">
    <location>
        <begin position="193"/>
        <end position="221"/>
    </location>
</feature>
<gene>
    <name evidence="8" type="primary">ccsB</name>
    <name evidence="8" type="ORF">H9639_10105</name>
</gene>
<evidence type="ECO:0000256" key="4">
    <source>
        <dbReference type="ARBA" id="ARBA00022989"/>
    </source>
</evidence>
<dbReference type="EMBL" id="JACSQD010000004">
    <property type="protein sequence ID" value="MBD7995649.1"/>
    <property type="molecule type" value="Genomic_DNA"/>
</dbReference>
<dbReference type="PANTHER" id="PTHR30071">
    <property type="entry name" value="HEME EXPORTER PROTEIN C"/>
    <property type="match status" value="1"/>
</dbReference>
<feature type="transmembrane region" description="Helical" evidence="6">
    <location>
        <begin position="99"/>
        <end position="120"/>
    </location>
</feature>
<keyword evidence="5 6" id="KW-0472">Membrane</keyword>
<dbReference type="InterPro" id="IPR002541">
    <property type="entry name" value="Cyt_c_assembly"/>
</dbReference>
<feature type="transmembrane region" description="Helical" evidence="6">
    <location>
        <begin position="317"/>
        <end position="338"/>
    </location>
</feature>
<organism evidence="8 9">
    <name type="scientific">Arthrobacter gallicola</name>
    <dbReference type="NCBI Taxonomy" id="2762225"/>
    <lineage>
        <taxon>Bacteria</taxon>
        <taxon>Bacillati</taxon>
        <taxon>Actinomycetota</taxon>
        <taxon>Actinomycetes</taxon>
        <taxon>Micrococcales</taxon>
        <taxon>Micrococcaceae</taxon>
        <taxon>Arthrobacter</taxon>
    </lineage>
</organism>
<evidence type="ECO:0000313" key="9">
    <source>
        <dbReference type="Proteomes" id="UP000609874"/>
    </source>
</evidence>
<dbReference type="InterPro" id="IPR017562">
    <property type="entry name" value="Cyt_c_biogenesis_CcsA"/>
</dbReference>
<comment type="caution">
    <text evidence="8">The sequence shown here is derived from an EMBL/GenBank/DDBJ whole genome shotgun (WGS) entry which is preliminary data.</text>
</comment>
<sequence length="347" mass="38005">MPSIDYQLAEYSDLFMLLAAFTYTVAFLAFTWDLAKSSKTLRAIDQKAGALQAAVPAEKAMVSAGAPSGPEGSNRNWDTSGAALTADDAMGYTGERRNAARIAVALTVLGTLIHVAAVVMRGLAAHRVPWGNMYEFCTTGAMVVAVVFLLVLLRRDLRFLGTFVIGLVLIMMMAATIGFPTPVGHLIPALQSYWLIIHVSVAVIASALFTLTFAMSVLQLLQADREAKVRAGGRERLAFLKIVPSAQSLETFSYRINAVAFVLWTFTLMAGSVWAEQAWGRYWGWDTKEVWTFVIWVVYAGYLHARATRGWTGTRAAWLSIVGYLCVVFNFTIVNVFFSGLHSYSGV</sequence>
<dbReference type="PANTHER" id="PTHR30071:SF1">
    <property type="entry name" value="CYTOCHROME B_B6 PROTEIN-RELATED"/>
    <property type="match status" value="1"/>
</dbReference>
<evidence type="ECO:0000259" key="7">
    <source>
        <dbReference type="Pfam" id="PF01578"/>
    </source>
</evidence>
<keyword evidence="2 6" id="KW-0812">Transmembrane</keyword>
<keyword evidence="9" id="KW-1185">Reference proteome</keyword>
<proteinExistence type="predicted"/>
<evidence type="ECO:0000256" key="3">
    <source>
        <dbReference type="ARBA" id="ARBA00022748"/>
    </source>
</evidence>
<accession>A0ABR8UT07</accession>
<feature type="transmembrane region" description="Helical" evidence="6">
    <location>
        <begin position="14"/>
        <end position="32"/>
    </location>
</feature>